<dbReference type="Proteomes" id="UP000003598">
    <property type="component" value="Unassembled WGS sequence"/>
</dbReference>
<accession>G5SUU1</accession>
<proteinExistence type="predicted"/>
<organism evidence="1 2">
    <name type="scientific">Paraprevotella clara YIT 11840</name>
    <dbReference type="NCBI Taxonomy" id="762968"/>
    <lineage>
        <taxon>Bacteria</taxon>
        <taxon>Pseudomonadati</taxon>
        <taxon>Bacteroidota</taxon>
        <taxon>Bacteroidia</taxon>
        <taxon>Bacteroidales</taxon>
        <taxon>Prevotellaceae</taxon>
        <taxon>Paraprevotella</taxon>
    </lineage>
</organism>
<evidence type="ECO:0000313" key="2">
    <source>
        <dbReference type="Proteomes" id="UP000003598"/>
    </source>
</evidence>
<dbReference type="HOGENOM" id="CLU_3255382_0_0_10"/>
<keyword evidence="2" id="KW-1185">Reference proteome</keyword>
<sequence length="42" mass="4698">MNGCAKLLILLSPGRIKPDKICPDGRFYIILHRSPTNYILGV</sequence>
<comment type="caution">
    <text evidence="1">The sequence shown here is derived from an EMBL/GenBank/DDBJ whole genome shotgun (WGS) entry which is preliminary data.</text>
</comment>
<evidence type="ECO:0000313" key="1">
    <source>
        <dbReference type="EMBL" id="EHG99008.1"/>
    </source>
</evidence>
<protein>
    <submittedName>
        <fullName evidence="1">Uncharacterized protein</fullName>
    </submittedName>
</protein>
<dbReference type="STRING" id="762968.HMPREF9441_03156"/>
<name>G5SUU1_9BACT</name>
<dbReference type="AlphaFoldDB" id="G5SUU1"/>
<reference evidence="1 2" key="1">
    <citation type="submission" date="2011-03" db="EMBL/GenBank/DDBJ databases">
        <authorList>
            <person name="Weinstock G."/>
            <person name="Sodergren E."/>
            <person name="Clifton S."/>
            <person name="Fulton L."/>
            <person name="Fulton B."/>
            <person name="Courtney L."/>
            <person name="Fronick C."/>
            <person name="Harrison M."/>
            <person name="Strong C."/>
            <person name="Farmer C."/>
            <person name="Delahaunty K."/>
            <person name="Markovic C."/>
            <person name="Hall O."/>
            <person name="Minx P."/>
            <person name="Tomlinson C."/>
            <person name="Mitreva M."/>
            <person name="Hou S."/>
            <person name="Chen J."/>
            <person name="Wollam A."/>
            <person name="Pepin K.H."/>
            <person name="Johnson M."/>
            <person name="Bhonagiri V."/>
            <person name="Zhang X."/>
            <person name="Suruliraj S."/>
            <person name="Warren W."/>
            <person name="Chinwalla A."/>
            <person name="Mardis E.R."/>
            <person name="Wilson R.K."/>
        </authorList>
    </citation>
    <scope>NUCLEOTIDE SEQUENCE [LARGE SCALE GENOMIC DNA]</scope>
    <source>
        <strain evidence="1 2">YIT 11840</strain>
    </source>
</reference>
<gene>
    <name evidence="1" type="ORF">HMPREF9441_03156</name>
</gene>
<dbReference type="EMBL" id="AFFY01000047">
    <property type="protein sequence ID" value="EHG99008.1"/>
    <property type="molecule type" value="Genomic_DNA"/>
</dbReference>